<sequence length="302" mass="31055">MRLSPVAGEATLSVYVKLVAAMLSWGGTWVAGRVVAQAVTTPIAAAAARFTLAALVLGAVMLAKGEPMGADSWQRAWRSIVGLALTGVFFYNLCFFYGLKHVGAGRGALVVALNPVAVAVLAWWLGGERAKPLAVLGAVLAFVGCLTVIGNGDPLAPLAGRIGPGEVLLLGCVVCWTAYTFVGKRATRLVSALAATFWSCVLGAVLLWAAALATGGIDWAQWSPSVWAAVAFLGVFGTAIGFTWYTDAVRVLGAARAAMFINLVPLAAVLMAALALGEAFPPSVALGGAAVLAGVWLTTTRR</sequence>
<gene>
    <name evidence="8" type="ORF">Ga0061068_103225</name>
</gene>
<keyword evidence="5 6" id="KW-0472">Membrane</keyword>
<evidence type="ECO:0000256" key="1">
    <source>
        <dbReference type="ARBA" id="ARBA00004141"/>
    </source>
</evidence>
<feature type="transmembrane region" description="Helical" evidence="6">
    <location>
        <begin position="133"/>
        <end position="150"/>
    </location>
</feature>
<evidence type="ECO:0000256" key="4">
    <source>
        <dbReference type="ARBA" id="ARBA00022989"/>
    </source>
</evidence>
<evidence type="ECO:0000256" key="5">
    <source>
        <dbReference type="ARBA" id="ARBA00023136"/>
    </source>
</evidence>
<dbReference type="PANTHER" id="PTHR32322:SF2">
    <property type="entry name" value="EAMA DOMAIN-CONTAINING PROTEIN"/>
    <property type="match status" value="1"/>
</dbReference>
<reference evidence="9" key="1">
    <citation type="submission" date="2015-08" db="EMBL/GenBank/DDBJ databases">
        <authorList>
            <person name="Babu N.S."/>
            <person name="Beckwith C.J."/>
            <person name="Beseler K.G."/>
            <person name="Brison A."/>
            <person name="Carone J.V."/>
            <person name="Caskin T.P."/>
            <person name="Diamond M."/>
            <person name="Durham M.E."/>
            <person name="Foxe J.M."/>
            <person name="Go M."/>
            <person name="Henderson B.A."/>
            <person name="Jones I.B."/>
            <person name="McGettigan J.A."/>
            <person name="Micheletti S.J."/>
            <person name="Nasrallah M.E."/>
            <person name="Ortiz D."/>
            <person name="Piller C.R."/>
            <person name="Privatt S.R."/>
            <person name="Schneider S.L."/>
            <person name="Sharp S."/>
            <person name="Smith T.C."/>
            <person name="Stanton J.D."/>
            <person name="Ullery H.E."/>
            <person name="Wilson R.J."/>
            <person name="Serrano M.G."/>
            <person name="Buck G."/>
            <person name="Lee V."/>
            <person name="Wang Y."/>
            <person name="Carvalho R."/>
            <person name="Voegtly L."/>
            <person name="Shi R."/>
            <person name="Duckworth R."/>
            <person name="Johnson A."/>
            <person name="Loviza R."/>
            <person name="Walstead R."/>
            <person name="Shah Z."/>
            <person name="Kiflezghi M."/>
            <person name="Wade K."/>
            <person name="Ball S.L."/>
            <person name="Bradley K.W."/>
            <person name="Asai D.J."/>
            <person name="Bowman C.A."/>
            <person name="Russell D.A."/>
            <person name="Pope W.H."/>
            <person name="Jacobs-Sera D."/>
            <person name="Hendrix R.W."/>
            <person name="Hatfull G.F."/>
        </authorList>
    </citation>
    <scope>NUCLEOTIDE SEQUENCE [LARGE SCALE GENOMIC DNA]</scope>
    <source>
        <strain evidence="9">JCM 19170</strain>
    </source>
</reference>
<evidence type="ECO:0000313" key="9">
    <source>
        <dbReference type="Proteomes" id="UP000182108"/>
    </source>
</evidence>
<evidence type="ECO:0000259" key="7">
    <source>
        <dbReference type="Pfam" id="PF00892"/>
    </source>
</evidence>
<dbReference type="InterPro" id="IPR000620">
    <property type="entry name" value="EamA_dom"/>
</dbReference>
<dbReference type="InterPro" id="IPR037185">
    <property type="entry name" value="EmrE-like"/>
</dbReference>
<feature type="transmembrane region" description="Helical" evidence="6">
    <location>
        <begin position="43"/>
        <end position="63"/>
    </location>
</feature>
<dbReference type="SUPFAM" id="SSF103481">
    <property type="entry name" value="Multidrug resistance efflux transporter EmrE"/>
    <property type="match status" value="2"/>
</dbReference>
<feature type="domain" description="EamA" evidence="7">
    <location>
        <begin position="16"/>
        <end position="148"/>
    </location>
</feature>
<organism evidence="8 9">
    <name type="scientific">Tepidiphilus thermophilus</name>
    <dbReference type="NCBI Taxonomy" id="876478"/>
    <lineage>
        <taxon>Bacteria</taxon>
        <taxon>Pseudomonadati</taxon>
        <taxon>Pseudomonadota</taxon>
        <taxon>Hydrogenophilia</taxon>
        <taxon>Hydrogenophilales</taxon>
        <taxon>Hydrogenophilaceae</taxon>
        <taxon>Tepidiphilus</taxon>
    </lineage>
</organism>
<feature type="transmembrane region" description="Helical" evidence="6">
    <location>
        <begin position="282"/>
        <end position="299"/>
    </location>
</feature>
<feature type="transmembrane region" description="Helical" evidence="6">
    <location>
        <begin position="189"/>
        <end position="213"/>
    </location>
</feature>
<dbReference type="Gene3D" id="1.10.3730.20">
    <property type="match status" value="1"/>
</dbReference>
<comment type="similarity">
    <text evidence="2">Belongs to the EamA transporter family.</text>
</comment>
<dbReference type="EMBL" id="CYHH01000003">
    <property type="protein sequence ID" value="CUB06602.1"/>
    <property type="molecule type" value="Genomic_DNA"/>
</dbReference>
<keyword evidence="9" id="KW-1185">Reference proteome</keyword>
<protein>
    <submittedName>
        <fullName evidence="8">Threonine/homoserine efflux transporter RhtA</fullName>
    </submittedName>
</protein>
<feature type="transmembrane region" description="Helical" evidence="6">
    <location>
        <begin position="75"/>
        <end position="98"/>
    </location>
</feature>
<proteinExistence type="inferred from homology"/>
<dbReference type="AlphaFoldDB" id="A0A0K6ITH1"/>
<dbReference type="RefSeq" id="WP_082438367.1">
    <property type="nucleotide sequence ID" value="NZ_CYHH01000003.1"/>
</dbReference>
<feature type="transmembrane region" description="Helical" evidence="6">
    <location>
        <begin position="257"/>
        <end position="276"/>
    </location>
</feature>
<dbReference type="GO" id="GO:0016020">
    <property type="term" value="C:membrane"/>
    <property type="evidence" value="ECO:0007669"/>
    <property type="project" value="UniProtKB-SubCell"/>
</dbReference>
<evidence type="ECO:0000256" key="2">
    <source>
        <dbReference type="ARBA" id="ARBA00007362"/>
    </source>
</evidence>
<evidence type="ECO:0000313" key="8">
    <source>
        <dbReference type="EMBL" id="CUB06602.1"/>
    </source>
</evidence>
<name>A0A0K6ITH1_9PROT</name>
<dbReference type="PANTHER" id="PTHR32322">
    <property type="entry name" value="INNER MEMBRANE TRANSPORTER"/>
    <property type="match status" value="1"/>
</dbReference>
<dbReference type="InterPro" id="IPR050638">
    <property type="entry name" value="AA-Vitamin_Transporters"/>
</dbReference>
<dbReference type="Proteomes" id="UP000182108">
    <property type="component" value="Unassembled WGS sequence"/>
</dbReference>
<accession>A0A0K6ITH1</accession>
<feature type="domain" description="EamA" evidence="7">
    <location>
        <begin position="164"/>
        <end position="299"/>
    </location>
</feature>
<evidence type="ECO:0000256" key="6">
    <source>
        <dbReference type="SAM" id="Phobius"/>
    </source>
</evidence>
<feature type="transmembrane region" description="Helical" evidence="6">
    <location>
        <begin position="225"/>
        <end position="245"/>
    </location>
</feature>
<feature type="transmembrane region" description="Helical" evidence="6">
    <location>
        <begin position="12"/>
        <end position="31"/>
    </location>
</feature>
<keyword evidence="3 6" id="KW-0812">Transmembrane</keyword>
<dbReference type="Pfam" id="PF00892">
    <property type="entry name" value="EamA"/>
    <property type="match status" value="2"/>
</dbReference>
<dbReference type="OrthoDB" id="5186724at2"/>
<comment type="subcellular location">
    <subcellularLocation>
        <location evidence="1">Membrane</location>
        <topology evidence="1">Multi-pass membrane protein</topology>
    </subcellularLocation>
</comment>
<feature type="transmembrane region" description="Helical" evidence="6">
    <location>
        <begin position="162"/>
        <end position="182"/>
    </location>
</feature>
<feature type="transmembrane region" description="Helical" evidence="6">
    <location>
        <begin position="104"/>
        <end position="126"/>
    </location>
</feature>
<keyword evidence="4 6" id="KW-1133">Transmembrane helix</keyword>
<evidence type="ECO:0000256" key="3">
    <source>
        <dbReference type="ARBA" id="ARBA00022692"/>
    </source>
</evidence>